<dbReference type="RefSeq" id="WP_078223805.1">
    <property type="nucleotide sequence ID" value="NZ_CP019912.1"/>
</dbReference>
<evidence type="ECO:0000313" key="2">
    <source>
        <dbReference type="Proteomes" id="UP000189628"/>
    </source>
</evidence>
<protein>
    <recommendedName>
        <fullName evidence="3">XRE family transcriptional regulator</fullName>
    </recommendedName>
</protein>
<sequence>MTLQPSDLCVDWNAVFLQLQREGYSTPDIEHFTGVPRSTFMGWKNGGAQPIHSTGERMIAFWCQATGKVREDLPTQRISFSAAKIGR</sequence>
<organism evidence="1 2">
    <name type="scientific">blood disease bacterium A2-HR MARDI</name>
    <dbReference type="NCBI Taxonomy" id="1944648"/>
    <lineage>
        <taxon>Bacteria</taxon>
        <taxon>Pseudomonadati</taxon>
        <taxon>Pseudomonadota</taxon>
        <taxon>Betaproteobacteria</taxon>
        <taxon>Burkholderiales</taxon>
        <taxon>Burkholderiaceae</taxon>
        <taxon>Ralstonia</taxon>
        <taxon>Ralstonia solanacearum species complex</taxon>
    </lineage>
</organism>
<dbReference type="AlphaFoldDB" id="A0A1U9VR03"/>
<reference evidence="1 2" key="1">
    <citation type="submission" date="2017-02" db="EMBL/GenBank/DDBJ databases">
        <title>Blood Disease Bacterium A2-HR MARDI.</title>
        <authorList>
            <person name="Badrun R."/>
            <person name="Abu Bakar N."/>
            <person name="Laboh R."/>
        </authorList>
    </citation>
    <scope>NUCLEOTIDE SEQUENCE [LARGE SCALE GENOMIC DNA]</scope>
    <source>
        <strain evidence="1 2">A2-HR MARDI</strain>
        <plasmid evidence="2">Plasmid</plasmid>
    </source>
</reference>
<dbReference type="Proteomes" id="UP000189628">
    <property type="component" value="Plasmid unnamed"/>
</dbReference>
<accession>A0A1U9VR03</accession>
<dbReference type="EMBL" id="CP019912">
    <property type="protein sequence ID" value="AQW32703.1"/>
    <property type="molecule type" value="Genomic_DNA"/>
</dbReference>
<gene>
    <name evidence="1" type="ORF">B0B51_23275</name>
</gene>
<geneLocation type="plasmid" evidence="1">
    <name>unnamed</name>
</geneLocation>
<evidence type="ECO:0000313" key="1">
    <source>
        <dbReference type="EMBL" id="AQW32703.1"/>
    </source>
</evidence>
<keyword evidence="1" id="KW-0614">Plasmid</keyword>
<evidence type="ECO:0008006" key="3">
    <source>
        <dbReference type="Google" id="ProtNLM"/>
    </source>
</evidence>
<name>A0A1U9VR03_9RALS</name>
<proteinExistence type="predicted"/>